<keyword evidence="3" id="KW-1185">Reference proteome</keyword>
<evidence type="ECO:0000259" key="1">
    <source>
        <dbReference type="PROSITE" id="PS51184"/>
    </source>
</evidence>
<feature type="domain" description="JmjC" evidence="1">
    <location>
        <begin position="116"/>
        <end position="267"/>
    </location>
</feature>
<dbReference type="InterPro" id="IPR050910">
    <property type="entry name" value="JMJD6_ArgDemeth/LysHydrox"/>
</dbReference>
<dbReference type="AlphaFoldDB" id="A0A3B7MKP5"/>
<proteinExistence type="predicted"/>
<dbReference type="GO" id="GO:0016706">
    <property type="term" value="F:2-oxoglutarate-dependent dioxygenase activity"/>
    <property type="evidence" value="ECO:0007669"/>
    <property type="project" value="TreeGrafter"/>
</dbReference>
<organism evidence="2 3">
    <name type="scientific">Paraflavitalea soli</name>
    <dbReference type="NCBI Taxonomy" id="2315862"/>
    <lineage>
        <taxon>Bacteria</taxon>
        <taxon>Pseudomonadati</taxon>
        <taxon>Bacteroidota</taxon>
        <taxon>Chitinophagia</taxon>
        <taxon>Chitinophagales</taxon>
        <taxon>Chitinophagaceae</taxon>
        <taxon>Paraflavitalea</taxon>
    </lineage>
</organism>
<protein>
    <submittedName>
        <fullName evidence="2">Hydroxylase</fullName>
    </submittedName>
</protein>
<dbReference type="PANTHER" id="PTHR12480:SF6">
    <property type="entry name" value="2-OXOGLUTARATE AND IRON-DEPENDENT OXYGENASE JMJD4"/>
    <property type="match status" value="1"/>
</dbReference>
<dbReference type="SUPFAM" id="SSF51197">
    <property type="entry name" value="Clavaminate synthase-like"/>
    <property type="match status" value="1"/>
</dbReference>
<dbReference type="SMART" id="SM00558">
    <property type="entry name" value="JmjC"/>
    <property type="match status" value="1"/>
</dbReference>
<gene>
    <name evidence="2" type="ORF">D3H65_06680</name>
</gene>
<dbReference type="GO" id="GO:0043565">
    <property type="term" value="F:sequence-specific DNA binding"/>
    <property type="evidence" value="ECO:0007669"/>
    <property type="project" value="TreeGrafter"/>
</dbReference>
<dbReference type="KEGG" id="pseg:D3H65_06680"/>
<dbReference type="Pfam" id="PF13621">
    <property type="entry name" value="Cupin_8"/>
    <property type="match status" value="1"/>
</dbReference>
<dbReference type="GO" id="GO:0005737">
    <property type="term" value="C:cytoplasm"/>
    <property type="evidence" value="ECO:0007669"/>
    <property type="project" value="TreeGrafter"/>
</dbReference>
<dbReference type="GO" id="GO:0045905">
    <property type="term" value="P:positive regulation of translational termination"/>
    <property type="evidence" value="ECO:0007669"/>
    <property type="project" value="TreeGrafter"/>
</dbReference>
<dbReference type="Proteomes" id="UP000263900">
    <property type="component" value="Chromosome"/>
</dbReference>
<dbReference type="EMBL" id="CP032157">
    <property type="protein sequence ID" value="AXY73680.1"/>
    <property type="molecule type" value="Genomic_DNA"/>
</dbReference>
<sequence length="308" mass="35405">MKINRVRNITPAEFLHNHLIANQPVIIEDGMADWQTDKFQPQYLDKAFGDQEVQIYNDLFDLQTIDSLHNYLSENFNRPAVTSAAPSYVRWYTKLRNVDFYWADKVFEALSGYWTHPYFLSDTDTIIPYTQVGTKAAINNTRYPYKGLFISGKGARTRLHKDPFGSNALLCQFYGQKKIILYAPDQEPFLMNEEAFVDIVNPDRHQFPDFDKAIPSYEEVLSPGEIVLFPGGWFHDVTCITDSISITWNFVPIQEVNKLASFIRQHPHDSQLDIVRFFLSAALPIDASAEEIVHFLSAQHESSKAITL</sequence>
<evidence type="ECO:0000313" key="3">
    <source>
        <dbReference type="Proteomes" id="UP000263900"/>
    </source>
</evidence>
<dbReference type="PROSITE" id="PS51184">
    <property type="entry name" value="JMJC"/>
    <property type="match status" value="1"/>
</dbReference>
<accession>A0A3B7MKP5</accession>
<reference evidence="2 3" key="1">
    <citation type="submission" date="2018-09" db="EMBL/GenBank/DDBJ databases">
        <title>Genome sequencing of strain 6GH32-13.</title>
        <authorList>
            <person name="Weon H.-Y."/>
            <person name="Heo J."/>
            <person name="Kwon S.-W."/>
        </authorList>
    </citation>
    <scope>NUCLEOTIDE SEQUENCE [LARGE SCALE GENOMIC DNA]</scope>
    <source>
        <strain evidence="2 3">5GH32-13</strain>
    </source>
</reference>
<name>A0A3B7MKP5_9BACT</name>
<dbReference type="InterPro" id="IPR003347">
    <property type="entry name" value="JmjC_dom"/>
</dbReference>
<dbReference type="PANTHER" id="PTHR12480">
    <property type="entry name" value="ARGININE DEMETHYLASE AND LYSYL-HYDROXYLASE JMJD"/>
    <property type="match status" value="1"/>
</dbReference>
<dbReference type="OrthoDB" id="2942327at2"/>
<dbReference type="RefSeq" id="WP_119049515.1">
    <property type="nucleotide sequence ID" value="NZ_CP032157.1"/>
</dbReference>
<dbReference type="InterPro" id="IPR041667">
    <property type="entry name" value="Cupin_8"/>
</dbReference>
<evidence type="ECO:0000313" key="2">
    <source>
        <dbReference type="EMBL" id="AXY73680.1"/>
    </source>
</evidence>
<dbReference type="Gene3D" id="2.60.120.650">
    <property type="entry name" value="Cupin"/>
    <property type="match status" value="1"/>
</dbReference>